<dbReference type="EMBL" id="JANEYG010000083">
    <property type="protein sequence ID" value="KAJ8913982.1"/>
    <property type="molecule type" value="Genomic_DNA"/>
</dbReference>
<dbReference type="InterPro" id="IPR045249">
    <property type="entry name" value="HARBI1-like"/>
</dbReference>
<keyword evidence="6" id="KW-0378">Hydrolase</keyword>
<keyword evidence="5" id="KW-0479">Metal-binding</keyword>
<evidence type="ECO:0000313" key="10">
    <source>
        <dbReference type="Proteomes" id="UP001159042"/>
    </source>
</evidence>
<dbReference type="PANTHER" id="PTHR22930:SF85">
    <property type="entry name" value="GH03217P-RELATED"/>
    <property type="match status" value="1"/>
</dbReference>
<gene>
    <name evidence="9" type="ORF">NQ315_008974</name>
</gene>
<dbReference type="Proteomes" id="UP001159042">
    <property type="component" value="Unassembled WGS sequence"/>
</dbReference>
<organism evidence="9 10">
    <name type="scientific">Exocentrus adspersus</name>
    <dbReference type="NCBI Taxonomy" id="1586481"/>
    <lineage>
        <taxon>Eukaryota</taxon>
        <taxon>Metazoa</taxon>
        <taxon>Ecdysozoa</taxon>
        <taxon>Arthropoda</taxon>
        <taxon>Hexapoda</taxon>
        <taxon>Insecta</taxon>
        <taxon>Pterygota</taxon>
        <taxon>Neoptera</taxon>
        <taxon>Endopterygota</taxon>
        <taxon>Coleoptera</taxon>
        <taxon>Polyphaga</taxon>
        <taxon>Cucujiformia</taxon>
        <taxon>Chrysomeloidea</taxon>
        <taxon>Cerambycidae</taxon>
        <taxon>Lamiinae</taxon>
        <taxon>Acanthocinini</taxon>
        <taxon>Exocentrus</taxon>
    </lineage>
</organism>
<feature type="domain" description="DDE Tnp4" evidence="8">
    <location>
        <begin position="90"/>
        <end position="210"/>
    </location>
</feature>
<dbReference type="InterPro" id="IPR027806">
    <property type="entry name" value="HARBI1_dom"/>
</dbReference>
<keyword evidence="10" id="KW-1185">Reference proteome</keyword>
<dbReference type="GO" id="GO:0004518">
    <property type="term" value="F:nuclease activity"/>
    <property type="evidence" value="ECO:0007669"/>
    <property type="project" value="UniProtKB-KW"/>
</dbReference>
<dbReference type="GO" id="GO:0016787">
    <property type="term" value="F:hydrolase activity"/>
    <property type="evidence" value="ECO:0007669"/>
    <property type="project" value="UniProtKB-KW"/>
</dbReference>
<protein>
    <recommendedName>
        <fullName evidence="8">DDE Tnp4 domain-containing protein</fullName>
    </recommendedName>
</protein>
<evidence type="ECO:0000256" key="2">
    <source>
        <dbReference type="ARBA" id="ARBA00004123"/>
    </source>
</evidence>
<evidence type="ECO:0000259" key="8">
    <source>
        <dbReference type="Pfam" id="PF13359"/>
    </source>
</evidence>
<accession>A0AAV8VI23</accession>
<reference evidence="9 10" key="1">
    <citation type="journal article" date="2023" name="Insect Mol. Biol.">
        <title>Genome sequencing provides insights into the evolution of gene families encoding plant cell wall-degrading enzymes in longhorned beetles.</title>
        <authorList>
            <person name="Shin N.R."/>
            <person name="Okamura Y."/>
            <person name="Kirsch R."/>
            <person name="Pauchet Y."/>
        </authorList>
    </citation>
    <scope>NUCLEOTIDE SEQUENCE [LARGE SCALE GENOMIC DNA]</scope>
    <source>
        <strain evidence="9">EAD_L_NR</strain>
    </source>
</reference>
<dbReference type="Pfam" id="PF13359">
    <property type="entry name" value="DDE_Tnp_4"/>
    <property type="match status" value="1"/>
</dbReference>
<keyword evidence="4" id="KW-0540">Nuclease</keyword>
<dbReference type="PANTHER" id="PTHR22930">
    <property type="match status" value="1"/>
</dbReference>
<keyword evidence="7" id="KW-0539">Nucleus</keyword>
<name>A0AAV8VI23_9CUCU</name>
<evidence type="ECO:0000256" key="7">
    <source>
        <dbReference type="ARBA" id="ARBA00023242"/>
    </source>
</evidence>
<comment type="similarity">
    <text evidence="3">Belongs to the HARBI1 family.</text>
</comment>
<evidence type="ECO:0000256" key="5">
    <source>
        <dbReference type="ARBA" id="ARBA00022723"/>
    </source>
</evidence>
<comment type="caution">
    <text evidence="9">The sequence shown here is derived from an EMBL/GenBank/DDBJ whole genome shotgun (WGS) entry which is preliminary data.</text>
</comment>
<proteinExistence type="inferred from homology"/>
<dbReference type="AlphaFoldDB" id="A0AAV8VI23"/>
<dbReference type="GO" id="GO:0005634">
    <property type="term" value="C:nucleus"/>
    <property type="evidence" value="ECO:0007669"/>
    <property type="project" value="UniProtKB-SubCell"/>
</dbReference>
<evidence type="ECO:0000256" key="6">
    <source>
        <dbReference type="ARBA" id="ARBA00022801"/>
    </source>
</evidence>
<evidence type="ECO:0000256" key="4">
    <source>
        <dbReference type="ARBA" id="ARBA00022722"/>
    </source>
</evidence>
<evidence type="ECO:0000313" key="9">
    <source>
        <dbReference type="EMBL" id="KAJ8913982.1"/>
    </source>
</evidence>
<dbReference type="GO" id="GO:0046872">
    <property type="term" value="F:metal ion binding"/>
    <property type="evidence" value="ECO:0007669"/>
    <property type="project" value="UniProtKB-KW"/>
</dbReference>
<sequence>MVEDMRNILNVVAMGLQLMNEVINSSSSSENSEDEEFEALHGLGRKTVIPRVENYAEHVIPALSNQEFKSHFRSICERFNVGRSTALYITRRVTRAVNEFHVGSVHDQRVFRLSEVYGYLGDAEKFPEDSHLIGDSAYKLHENLLVPYRDNGHLTERQRNYNFCHSSARMAIERSFGTLKGRFCSLLTVLPMRKIDSIPAHIIACLVLHNICSFRGDDLLITLNEGDADNIPRNVNMRHDVAQVGVAKRDLICQRLLIRDA</sequence>
<comment type="subcellular location">
    <subcellularLocation>
        <location evidence="2">Nucleus</location>
    </subcellularLocation>
</comment>
<evidence type="ECO:0000256" key="3">
    <source>
        <dbReference type="ARBA" id="ARBA00006958"/>
    </source>
</evidence>
<evidence type="ECO:0000256" key="1">
    <source>
        <dbReference type="ARBA" id="ARBA00001968"/>
    </source>
</evidence>
<comment type="cofactor">
    <cofactor evidence="1">
        <name>a divalent metal cation</name>
        <dbReference type="ChEBI" id="CHEBI:60240"/>
    </cofactor>
</comment>